<gene>
    <name evidence="1" type="ORF">ACH5RR_017384</name>
</gene>
<proteinExistence type="predicted"/>
<reference evidence="1 2" key="1">
    <citation type="submission" date="2024-11" db="EMBL/GenBank/DDBJ databases">
        <title>A near-complete genome assembly of Cinchona calisaya.</title>
        <authorList>
            <person name="Lian D.C."/>
            <person name="Zhao X.W."/>
            <person name="Wei L."/>
        </authorList>
    </citation>
    <scope>NUCLEOTIDE SEQUENCE [LARGE SCALE GENOMIC DNA]</scope>
    <source>
        <tissue evidence="1">Nenye</tissue>
    </source>
</reference>
<evidence type="ECO:0000313" key="2">
    <source>
        <dbReference type="Proteomes" id="UP001630127"/>
    </source>
</evidence>
<organism evidence="1 2">
    <name type="scientific">Cinchona calisaya</name>
    <dbReference type="NCBI Taxonomy" id="153742"/>
    <lineage>
        <taxon>Eukaryota</taxon>
        <taxon>Viridiplantae</taxon>
        <taxon>Streptophyta</taxon>
        <taxon>Embryophyta</taxon>
        <taxon>Tracheophyta</taxon>
        <taxon>Spermatophyta</taxon>
        <taxon>Magnoliopsida</taxon>
        <taxon>eudicotyledons</taxon>
        <taxon>Gunneridae</taxon>
        <taxon>Pentapetalae</taxon>
        <taxon>asterids</taxon>
        <taxon>lamiids</taxon>
        <taxon>Gentianales</taxon>
        <taxon>Rubiaceae</taxon>
        <taxon>Cinchonoideae</taxon>
        <taxon>Cinchoneae</taxon>
        <taxon>Cinchona</taxon>
    </lineage>
</organism>
<dbReference type="Proteomes" id="UP001630127">
    <property type="component" value="Unassembled WGS sequence"/>
</dbReference>
<dbReference type="AlphaFoldDB" id="A0ABD2ZLM2"/>
<accession>A0ABD2ZLM2</accession>
<dbReference type="EMBL" id="JBJUIK010000008">
    <property type="protein sequence ID" value="KAL3519235.1"/>
    <property type="molecule type" value="Genomic_DNA"/>
</dbReference>
<keyword evidence="2" id="KW-1185">Reference proteome</keyword>
<name>A0ABD2ZLM2_9GENT</name>
<protein>
    <submittedName>
        <fullName evidence="1">Uncharacterized protein</fullName>
    </submittedName>
</protein>
<sequence>MKEARLEADLPKVVGIVGVGSGICQRWWGWPGWGTGRGGGEKGMAEYEWKARRDGGEGLFASNSVKISIGIRVDCTRVEFARDRFVRQSMSGRREGMVDGRRGG</sequence>
<comment type="caution">
    <text evidence="1">The sequence shown here is derived from an EMBL/GenBank/DDBJ whole genome shotgun (WGS) entry which is preliminary data.</text>
</comment>
<evidence type="ECO:0000313" key="1">
    <source>
        <dbReference type="EMBL" id="KAL3519235.1"/>
    </source>
</evidence>